<keyword evidence="2 4" id="KW-0547">Nucleotide-binding</keyword>
<dbReference type="GO" id="GO:0046872">
    <property type="term" value="F:metal ion binding"/>
    <property type="evidence" value="ECO:0007669"/>
    <property type="project" value="InterPro"/>
</dbReference>
<dbReference type="Proteomes" id="UP000236197">
    <property type="component" value="Unassembled WGS sequence"/>
</dbReference>
<dbReference type="Gene3D" id="3.30.1490.20">
    <property type="entry name" value="ATP-grasp fold, A domain"/>
    <property type="match status" value="1"/>
</dbReference>
<reference evidence="7" key="1">
    <citation type="submission" date="2018-01" db="EMBL/GenBank/DDBJ databases">
        <title>Rubneribacter badeniensis gen. nov., sp. nov., and Colonibacter rubneri, gen. nov., sp. nov., WGS of new members of the Eggerthellaceae.</title>
        <authorList>
            <person name="Danylec N."/>
            <person name="Stoll D.A."/>
            <person name="Doetsch A."/>
            <person name="Kulling S.E."/>
            <person name="Huch M."/>
        </authorList>
    </citation>
    <scope>NUCLEOTIDE SEQUENCE [LARGE SCALE GENOMIC DNA]</scope>
    <source>
        <strain evidence="7">ResAG-96</strain>
    </source>
</reference>
<evidence type="ECO:0000313" key="7">
    <source>
        <dbReference type="Proteomes" id="UP000236197"/>
    </source>
</evidence>
<dbReference type="GO" id="GO:0005524">
    <property type="term" value="F:ATP binding"/>
    <property type="evidence" value="ECO:0007669"/>
    <property type="project" value="UniProtKB-UniRule"/>
</dbReference>
<dbReference type="OrthoDB" id="24041at2"/>
<dbReference type="InterPro" id="IPR011761">
    <property type="entry name" value="ATP-grasp"/>
</dbReference>
<gene>
    <name evidence="6" type="ORF">C2L71_01480</name>
</gene>
<keyword evidence="1" id="KW-0436">Ligase</keyword>
<proteinExistence type="predicted"/>
<evidence type="ECO:0000256" key="2">
    <source>
        <dbReference type="ARBA" id="ARBA00022741"/>
    </source>
</evidence>
<dbReference type="Gene3D" id="3.30.470.20">
    <property type="entry name" value="ATP-grasp fold, B domain"/>
    <property type="match status" value="1"/>
</dbReference>
<evidence type="ECO:0000313" key="6">
    <source>
        <dbReference type="EMBL" id="PNV68682.1"/>
    </source>
</evidence>
<evidence type="ECO:0000256" key="3">
    <source>
        <dbReference type="ARBA" id="ARBA00022840"/>
    </source>
</evidence>
<dbReference type="RefSeq" id="WP_103264009.1">
    <property type="nucleotide sequence ID" value="NZ_CABMLE010000001.1"/>
</dbReference>
<dbReference type="InterPro" id="IPR013815">
    <property type="entry name" value="ATP_grasp_subdomain_1"/>
</dbReference>
<dbReference type="Gene3D" id="3.40.50.20">
    <property type="match status" value="1"/>
</dbReference>
<keyword evidence="7" id="KW-1185">Reference proteome</keyword>
<evidence type="ECO:0000256" key="4">
    <source>
        <dbReference type="PROSITE-ProRule" id="PRU00409"/>
    </source>
</evidence>
<evidence type="ECO:0000256" key="1">
    <source>
        <dbReference type="ARBA" id="ARBA00022598"/>
    </source>
</evidence>
<dbReference type="Pfam" id="PF13535">
    <property type="entry name" value="ATP-grasp_4"/>
    <property type="match status" value="1"/>
</dbReference>
<protein>
    <submittedName>
        <fullName evidence="6">Carbamoyl-phosphate synthase large subunit</fullName>
    </submittedName>
</protein>
<comment type="caution">
    <text evidence="6">The sequence shown here is derived from an EMBL/GenBank/DDBJ whole genome shotgun (WGS) entry which is preliminary data.</text>
</comment>
<feature type="domain" description="ATP-grasp" evidence="5">
    <location>
        <begin position="108"/>
        <end position="300"/>
    </location>
</feature>
<organism evidence="6 7">
    <name type="scientific">Enteroscipio rubneri</name>
    <dbReference type="NCBI Taxonomy" id="2070686"/>
    <lineage>
        <taxon>Bacteria</taxon>
        <taxon>Bacillati</taxon>
        <taxon>Actinomycetota</taxon>
        <taxon>Coriobacteriia</taxon>
        <taxon>Eggerthellales</taxon>
        <taxon>Eggerthellaceae</taxon>
        <taxon>Enteroscipio</taxon>
    </lineage>
</organism>
<keyword evidence="3 4" id="KW-0067">ATP-binding</keyword>
<accession>A0A2K2UEL1</accession>
<dbReference type="PROSITE" id="PS50975">
    <property type="entry name" value="ATP_GRASP"/>
    <property type="match status" value="1"/>
</dbReference>
<dbReference type="AlphaFoldDB" id="A0A2K2UEL1"/>
<name>A0A2K2UEL1_9ACTN</name>
<dbReference type="PANTHER" id="PTHR43585">
    <property type="entry name" value="FUMIPYRROLE BIOSYNTHESIS PROTEIN C"/>
    <property type="match status" value="1"/>
</dbReference>
<dbReference type="EMBL" id="PPEK01000001">
    <property type="protein sequence ID" value="PNV68682.1"/>
    <property type="molecule type" value="Genomic_DNA"/>
</dbReference>
<dbReference type="PANTHER" id="PTHR43585:SF2">
    <property type="entry name" value="ATP-GRASP ENZYME FSQD"/>
    <property type="match status" value="1"/>
</dbReference>
<dbReference type="SUPFAM" id="SSF56059">
    <property type="entry name" value="Glutathione synthetase ATP-binding domain-like"/>
    <property type="match status" value="1"/>
</dbReference>
<dbReference type="GO" id="GO:0016874">
    <property type="term" value="F:ligase activity"/>
    <property type="evidence" value="ECO:0007669"/>
    <property type="project" value="UniProtKB-KW"/>
</dbReference>
<evidence type="ECO:0000259" key="5">
    <source>
        <dbReference type="PROSITE" id="PS50975"/>
    </source>
</evidence>
<dbReference type="InterPro" id="IPR052032">
    <property type="entry name" value="ATP-dep_AA_Ligase"/>
</dbReference>
<sequence>MTGKLAIIGASDFQNPLILKAQEKGLETHVFAWEAGDVGERTADVFHPISIVEHEAILDACRSIGVDGICTIGSDLGSIAVNYVACALGLPGNSMECTRVSTNKYLMRERFDACGVPSPRHVVVHRGETPDLSAMEFPLMVKATDRSGSRGINRIDSIAELDWALDEAFEAGFNGTALVEEYMEGREFCVEHFSWRGEHHFMALTEKWTTGHPRFIESGHLQPGRVSPEVLDEIKRVCSAALDAMGMTQGASCPEVMVMPDGTVKMVEVGTRMAGDYMGSHAVPLSTGIDYVGAVVDAALGIEPNLKPVTKPHLHAIIKFVIDEQDADIVRAVQREHPEWVALATEIGPFDHACTDSSTRFGCLVLGTDGTEDLEALRLGVQ</sequence>